<reference evidence="1 2" key="1">
    <citation type="submission" date="2020-03" db="EMBL/GenBank/DDBJ databases">
        <title>Draft Genome Sequence of Cudoniella acicularis.</title>
        <authorList>
            <person name="Buettner E."/>
            <person name="Kellner H."/>
        </authorList>
    </citation>
    <scope>NUCLEOTIDE SEQUENCE [LARGE SCALE GENOMIC DNA]</scope>
    <source>
        <strain evidence="1 2">DSM 108380</strain>
    </source>
</reference>
<evidence type="ECO:0000313" key="1">
    <source>
        <dbReference type="EMBL" id="KAF4637283.1"/>
    </source>
</evidence>
<gene>
    <name evidence="1" type="ORF">G7Y89_g809</name>
</gene>
<comment type="caution">
    <text evidence="1">The sequence shown here is derived from an EMBL/GenBank/DDBJ whole genome shotgun (WGS) entry which is preliminary data.</text>
</comment>
<protein>
    <submittedName>
        <fullName evidence="1">Uncharacterized protein</fullName>
    </submittedName>
</protein>
<sequence>MLSHQGIMQQMAVHLGASVIPKPAQQPHTYLRFDQYQINKKNYKIVLYIFIAEPATVLANCEAHTMATGPVISARIFGVEGLDGIATFYADGHCMYGSLSSRHRGRRFGSDLEILDNFLMSGKTRLFAENLPKRDSNFI</sequence>
<accession>A0A8H4RXC1</accession>
<dbReference type="Proteomes" id="UP000566819">
    <property type="component" value="Unassembled WGS sequence"/>
</dbReference>
<dbReference type="EMBL" id="JAAMPI010000028">
    <property type="protein sequence ID" value="KAF4637283.1"/>
    <property type="molecule type" value="Genomic_DNA"/>
</dbReference>
<keyword evidence="2" id="KW-1185">Reference proteome</keyword>
<name>A0A8H4RXC1_9HELO</name>
<dbReference type="AlphaFoldDB" id="A0A8H4RXC1"/>
<organism evidence="1 2">
    <name type="scientific">Cudoniella acicularis</name>
    <dbReference type="NCBI Taxonomy" id="354080"/>
    <lineage>
        <taxon>Eukaryota</taxon>
        <taxon>Fungi</taxon>
        <taxon>Dikarya</taxon>
        <taxon>Ascomycota</taxon>
        <taxon>Pezizomycotina</taxon>
        <taxon>Leotiomycetes</taxon>
        <taxon>Helotiales</taxon>
        <taxon>Tricladiaceae</taxon>
        <taxon>Cudoniella</taxon>
    </lineage>
</organism>
<proteinExistence type="predicted"/>
<evidence type="ECO:0000313" key="2">
    <source>
        <dbReference type="Proteomes" id="UP000566819"/>
    </source>
</evidence>